<dbReference type="EMBL" id="CAJNOO010000523">
    <property type="protein sequence ID" value="CAF0968507.1"/>
    <property type="molecule type" value="Genomic_DNA"/>
</dbReference>
<dbReference type="PANTHER" id="PTHR43963">
    <property type="entry name" value="CARBONYL REDUCTASE 1-RELATED"/>
    <property type="match status" value="1"/>
</dbReference>
<dbReference type="Proteomes" id="UP000663882">
    <property type="component" value="Unassembled WGS sequence"/>
</dbReference>
<evidence type="ECO:0000256" key="4">
    <source>
        <dbReference type="RuleBase" id="RU000363"/>
    </source>
</evidence>
<dbReference type="GO" id="GO:0016491">
    <property type="term" value="F:oxidoreductase activity"/>
    <property type="evidence" value="ECO:0007669"/>
    <property type="project" value="UniProtKB-KW"/>
</dbReference>
<evidence type="ECO:0000256" key="3">
    <source>
        <dbReference type="ARBA" id="ARBA00023002"/>
    </source>
</evidence>
<dbReference type="SUPFAM" id="SSF51735">
    <property type="entry name" value="NAD(P)-binding Rossmann-fold domains"/>
    <property type="match status" value="1"/>
</dbReference>
<dbReference type="InterPro" id="IPR036291">
    <property type="entry name" value="NAD(P)-bd_dom_sf"/>
</dbReference>
<sequence>MSSQQQSHQRVFLITGANKGIGFEVVKKLAANHPTDLILLGSRDQKRGEEALAQLGSPLNVKVLLIDTSSKESIEQAKQEIQKKYGDHLDVLINNAGIAPIKSDLKALKDTFNTNFYGVKQMNDAMSPLLRDNGRIVNVSSEAAALSMKHCSQDLKTKFLNPNLTETELEELFAPLFKAVEEGKDPKTVGFDPIKYSALENFYLLYYCASKLGVTILTRLEARDWNKKYSTKNITISAVCPGFCTTDLNNKAQGTRSPELGADSILYAVYTENLENGQFWRDGNRLPLESEE</sequence>
<dbReference type="InterPro" id="IPR002347">
    <property type="entry name" value="SDR_fam"/>
</dbReference>
<comment type="similarity">
    <text evidence="1 4">Belongs to the short-chain dehydrogenases/reductases (SDR) family.</text>
</comment>
<keyword evidence="2" id="KW-0521">NADP</keyword>
<evidence type="ECO:0008006" key="7">
    <source>
        <dbReference type="Google" id="ProtNLM"/>
    </source>
</evidence>
<dbReference type="Gene3D" id="3.40.50.720">
    <property type="entry name" value="NAD(P)-binding Rossmann-like Domain"/>
    <property type="match status" value="1"/>
</dbReference>
<keyword evidence="3" id="KW-0560">Oxidoreductase</keyword>
<accession>A0A814EF58</accession>
<dbReference type="AlphaFoldDB" id="A0A814EF58"/>
<protein>
    <recommendedName>
        <fullName evidence="7">Carbonyl reductase</fullName>
    </recommendedName>
</protein>
<reference evidence="5" key="1">
    <citation type="submission" date="2021-02" db="EMBL/GenBank/DDBJ databases">
        <authorList>
            <person name="Nowell W R."/>
        </authorList>
    </citation>
    <scope>NUCLEOTIDE SEQUENCE</scope>
</reference>
<dbReference type="OrthoDB" id="7289984at2759"/>
<dbReference type="PRINTS" id="PR00081">
    <property type="entry name" value="GDHRDH"/>
</dbReference>
<organism evidence="5 6">
    <name type="scientific">Rotaria sordida</name>
    <dbReference type="NCBI Taxonomy" id="392033"/>
    <lineage>
        <taxon>Eukaryota</taxon>
        <taxon>Metazoa</taxon>
        <taxon>Spiralia</taxon>
        <taxon>Gnathifera</taxon>
        <taxon>Rotifera</taxon>
        <taxon>Eurotatoria</taxon>
        <taxon>Bdelloidea</taxon>
        <taxon>Philodinida</taxon>
        <taxon>Philodinidae</taxon>
        <taxon>Rotaria</taxon>
    </lineage>
</organism>
<evidence type="ECO:0000256" key="1">
    <source>
        <dbReference type="ARBA" id="ARBA00006484"/>
    </source>
</evidence>
<proteinExistence type="inferred from homology"/>
<name>A0A814EF58_9BILA</name>
<dbReference type="PRINTS" id="PR00080">
    <property type="entry name" value="SDRFAMILY"/>
</dbReference>
<comment type="caution">
    <text evidence="5">The sequence shown here is derived from an EMBL/GenBank/DDBJ whole genome shotgun (WGS) entry which is preliminary data.</text>
</comment>
<gene>
    <name evidence="5" type="ORF">RFH988_LOCUS12502</name>
</gene>
<evidence type="ECO:0000256" key="2">
    <source>
        <dbReference type="ARBA" id="ARBA00022857"/>
    </source>
</evidence>
<evidence type="ECO:0000313" key="6">
    <source>
        <dbReference type="Proteomes" id="UP000663882"/>
    </source>
</evidence>
<dbReference type="PANTHER" id="PTHR43963:SF6">
    <property type="entry name" value="CHAIN DEHYDROGENASE FAMILY PROTEIN, PUTATIVE (AFU_ORTHOLOGUE AFUA_3G15350)-RELATED"/>
    <property type="match status" value="1"/>
</dbReference>
<dbReference type="Pfam" id="PF00106">
    <property type="entry name" value="adh_short"/>
    <property type="match status" value="2"/>
</dbReference>
<evidence type="ECO:0000313" key="5">
    <source>
        <dbReference type="EMBL" id="CAF0968507.1"/>
    </source>
</evidence>